<evidence type="ECO:0000256" key="1">
    <source>
        <dbReference type="SAM" id="MobiDB-lite"/>
    </source>
</evidence>
<name>A0A4Z0A1D9_9AGAM</name>
<feature type="region of interest" description="Disordered" evidence="1">
    <location>
        <begin position="1027"/>
        <end position="1076"/>
    </location>
</feature>
<dbReference type="STRING" id="135208.A0A4Z0A1D9"/>
<proteinExistence type="predicted"/>
<feature type="compositionally biased region" description="Acidic residues" evidence="1">
    <location>
        <begin position="1064"/>
        <end position="1073"/>
    </location>
</feature>
<organism evidence="2 3">
    <name type="scientific">Hericium alpestre</name>
    <dbReference type="NCBI Taxonomy" id="135208"/>
    <lineage>
        <taxon>Eukaryota</taxon>
        <taxon>Fungi</taxon>
        <taxon>Dikarya</taxon>
        <taxon>Basidiomycota</taxon>
        <taxon>Agaricomycotina</taxon>
        <taxon>Agaricomycetes</taxon>
        <taxon>Russulales</taxon>
        <taxon>Hericiaceae</taxon>
        <taxon>Hericium</taxon>
    </lineage>
</organism>
<comment type="caution">
    <text evidence="2">The sequence shown here is derived from an EMBL/GenBank/DDBJ whole genome shotgun (WGS) entry which is preliminary data.</text>
</comment>
<dbReference type="EMBL" id="SFCI01000384">
    <property type="protein sequence ID" value="TFY80143.1"/>
    <property type="molecule type" value="Genomic_DNA"/>
</dbReference>
<protein>
    <submittedName>
        <fullName evidence="2">Uncharacterized protein</fullName>
    </submittedName>
</protein>
<evidence type="ECO:0000313" key="3">
    <source>
        <dbReference type="Proteomes" id="UP000298061"/>
    </source>
</evidence>
<reference evidence="2 3" key="1">
    <citation type="submission" date="2019-02" db="EMBL/GenBank/DDBJ databases">
        <title>Genome sequencing of the rare red list fungi Hericium alpestre (H. flagellum).</title>
        <authorList>
            <person name="Buettner E."/>
            <person name="Kellner H."/>
        </authorList>
    </citation>
    <scope>NUCLEOTIDE SEQUENCE [LARGE SCALE GENOMIC DNA]</scope>
    <source>
        <strain evidence="2 3">DSM 108284</strain>
    </source>
</reference>
<evidence type="ECO:0000313" key="2">
    <source>
        <dbReference type="EMBL" id="TFY80143.1"/>
    </source>
</evidence>
<keyword evidence="3" id="KW-1185">Reference proteome</keyword>
<dbReference type="Proteomes" id="UP000298061">
    <property type="component" value="Unassembled WGS sequence"/>
</dbReference>
<accession>A0A4Z0A1D9</accession>
<dbReference type="AlphaFoldDB" id="A0A4Z0A1D9"/>
<sequence>MCLGNFAEVSSEYINRQLQTHWENSQRCVQKHNREGLKPQSRELEYGFALSEFYYRKAGNYQCSKDDMTFWASFGCPRLEFVCNHEAILYLEVKEGHLYLDNDKGAHPDAKGKQPFNDKLVAFRLNYSTHTLRNVVCKAIGNANSYELTLLVLDTASASFCDYLSRDLAQNQDFTEEQIQECASLVRYLGPQYLGLLKRAGYHVLHALPDFDNLSRSRDVDYSVVSRGPLIINEIFGISIKEVDSYLQKLWLDATAYIDEHGVGESYNMATPFHLAEHRCRWNDESVDAYIHTVFGPLKVEPLCQSEVVLWLDVHDVHFFTGGFVGDALTYHDWKVALIVDVELEETEEGQVRRLKLDLSSARFCKRLSTVIEEVEVRELFYALVQYITTRYVRILDESKHHYVYHHDTRVVVSTIEEEDIDWYGGDEDEDLGCTCESETECTHTYVHGHIYWGKIYQKIISHSYEYDYDLVTSVTQGALNKYGSLLWETASQKLETPTVQDSRAAGTSSDVALAYYVLQHEGQTYFTASFSAPQIQLVCTPGSRKVIVYYHVKEGSIRNLGPNKKLDATSSLEHHFDRLTMAFEIGLKLRSCSDTYKVPEKFRKYLDTCNEGDYQQLVLDFSTAKYLDSKSYTSSLAKDYNFRLIRKRREALVEYFTRYYFPTLAQGGLDVLYTLPVSATSAFSITSIDFQVCPFTFGPDDEYVEGIRGRQRAMFERNMIIFVGMAEGRSFTRSIPHSGTWAFGLNREITQGTVILSREVFLKNKLSSLLSYINASTTVIPTFSGVEEGKLELTLKTWKDSAKAGRDCSFKQSSSSDGRLEFIWHNVDRWAYEHEGGVDNSCTYRVSCETTNKILVPTGFNDGSVAIQFTGKVVLKLALQGVSHQWQAEECADWSTALSFVSTGAGGLSIQASSAIVPEFSGFDTDIDDSGFLLCGGGLEAQLPTSIQIGDVATKLRGCLEGPWHLSPPGPGVLCASSPVLDHQGALLLELQSYTDVTSDVKRENPFAASKNGRLRKIIEVHHDTGSYISQSSPPPNYSPKRPSKYRPGYFPSDSDMSFSSADNEEDVETDVLTERSSFHRSLLRSLNGSVRLSY</sequence>
<dbReference type="OrthoDB" id="5429442at2759"/>
<gene>
    <name evidence="2" type="ORF">EWM64_g3867</name>
</gene>